<dbReference type="Proteomes" id="UP000828390">
    <property type="component" value="Unassembled WGS sequence"/>
</dbReference>
<dbReference type="AlphaFoldDB" id="A0A9D4KRH6"/>
<accession>A0A9D4KRH6</accession>
<name>A0A9D4KRH6_DREPO</name>
<sequence>MCVFPIAVKFQVTMLAAKCKTQVIEWIKNISSSSETGSLDERHILDIQTCLQILAVSTYLNLADVESMAINTITQYGSAFILKRIVRLVRSWQVPVAEFKYTNDAGQRTCADIFQELPISVQLRIMEKRLRKVDVE</sequence>
<evidence type="ECO:0000313" key="1">
    <source>
        <dbReference type="EMBL" id="KAH3844338.1"/>
    </source>
</evidence>
<keyword evidence="2" id="KW-1185">Reference proteome</keyword>
<comment type="caution">
    <text evidence="1">The sequence shown here is derived from an EMBL/GenBank/DDBJ whole genome shotgun (WGS) entry which is preliminary data.</text>
</comment>
<reference evidence="1" key="2">
    <citation type="submission" date="2020-11" db="EMBL/GenBank/DDBJ databases">
        <authorList>
            <person name="McCartney M.A."/>
            <person name="Auch B."/>
            <person name="Kono T."/>
            <person name="Mallez S."/>
            <person name="Becker A."/>
            <person name="Gohl D.M."/>
            <person name="Silverstein K.A.T."/>
            <person name="Koren S."/>
            <person name="Bechman K.B."/>
            <person name="Herman A."/>
            <person name="Abrahante J.E."/>
            <person name="Garbe J."/>
        </authorList>
    </citation>
    <scope>NUCLEOTIDE SEQUENCE</scope>
    <source>
        <strain evidence="1">Duluth1</strain>
        <tissue evidence="1">Whole animal</tissue>
    </source>
</reference>
<gene>
    <name evidence="1" type="ORF">DPMN_086596</name>
</gene>
<dbReference type="EMBL" id="JAIWYP010000003">
    <property type="protein sequence ID" value="KAH3844338.1"/>
    <property type="molecule type" value="Genomic_DNA"/>
</dbReference>
<evidence type="ECO:0000313" key="2">
    <source>
        <dbReference type="Proteomes" id="UP000828390"/>
    </source>
</evidence>
<protein>
    <submittedName>
        <fullName evidence="1">Uncharacterized protein</fullName>
    </submittedName>
</protein>
<organism evidence="1 2">
    <name type="scientific">Dreissena polymorpha</name>
    <name type="common">Zebra mussel</name>
    <name type="synonym">Mytilus polymorpha</name>
    <dbReference type="NCBI Taxonomy" id="45954"/>
    <lineage>
        <taxon>Eukaryota</taxon>
        <taxon>Metazoa</taxon>
        <taxon>Spiralia</taxon>
        <taxon>Lophotrochozoa</taxon>
        <taxon>Mollusca</taxon>
        <taxon>Bivalvia</taxon>
        <taxon>Autobranchia</taxon>
        <taxon>Heteroconchia</taxon>
        <taxon>Euheterodonta</taxon>
        <taxon>Imparidentia</taxon>
        <taxon>Neoheterodontei</taxon>
        <taxon>Myida</taxon>
        <taxon>Dreissenoidea</taxon>
        <taxon>Dreissenidae</taxon>
        <taxon>Dreissena</taxon>
    </lineage>
</organism>
<reference evidence="1" key="1">
    <citation type="journal article" date="2019" name="bioRxiv">
        <title>The Genome of the Zebra Mussel, Dreissena polymorpha: A Resource for Invasive Species Research.</title>
        <authorList>
            <person name="McCartney M.A."/>
            <person name="Auch B."/>
            <person name="Kono T."/>
            <person name="Mallez S."/>
            <person name="Zhang Y."/>
            <person name="Obille A."/>
            <person name="Becker A."/>
            <person name="Abrahante J.E."/>
            <person name="Garbe J."/>
            <person name="Badalamenti J.P."/>
            <person name="Herman A."/>
            <person name="Mangelson H."/>
            <person name="Liachko I."/>
            <person name="Sullivan S."/>
            <person name="Sone E.D."/>
            <person name="Koren S."/>
            <person name="Silverstein K.A.T."/>
            <person name="Beckman K.B."/>
            <person name="Gohl D.M."/>
        </authorList>
    </citation>
    <scope>NUCLEOTIDE SEQUENCE</scope>
    <source>
        <strain evidence="1">Duluth1</strain>
        <tissue evidence="1">Whole animal</tissue>
    </source>
</reference>
<proteinExistence type="predicted"/>